<feature type="domain" description="BON" evidence="2">
    <location>
        <begin position="120"/>
        <end position="188"/>
    </location>
</feature>
<feature type="compositionally biased region" description="Basic and acidic residues" evidence="1">
    <location>
        <begin position="1"/>
        <end position="25"/>
    </location>
</feature>
<accession>A0ABY4C7C8</accession>
<dbReference type="EMBL" id="CP093442">
    <property type="protein sequence ID" value="UOF00798.1"/>
    <property type="molecule type" value="Genomic_DNA"/>
</dbReference>
<name>A0ABY4C7C8_9BACT</name>
<evidence type="ECO:0000313" key="3">
    <source>
        <dbReference type="EMBL" id="UOF00798.1"/>
    </source>
</evidence>
<protein>
    <submittedName>
        <fullName evidence="3">BON domain-containing protein</fullName>
    </submittedName>
</protein>
<evidence type="ECO:0000313" key="4">
    <source>
        <dbReference type="Proteomes" id="UP000830116"/>
    </source>
</evidence>
<dbReference type="Pfam" id="PF04972">
    <property type="entry name" value="BON"/>
    <property type="match status" value="1"/>
</dbReference>
<organism evidence="3 4">
    <name type="scientific">Bdellovibrio reynosensis</name>
    <dbReference type="NCBI Taxonomy" id="2835041"/>
    <lineage>
        <taxon>Bacteria</taxon>
        <taxon>Pseudomonadati</taxon>
        <taxon>Bdellovibrionota</taxon>
        <taxon>Bdellovibrionia</taxon>
        <taxon>Bdellovibrionales</taxon>
        <taxon>Pseudobdellovibrionaceae</taxon>
        <taxon>Bdellovibrio</taxon>
    </lineage>
</organism>
<feature type="region of interest" description="Disordered" evidence="1">
    <location>
        <begin position="1"/>
        <end position="93"/>
    </location>
</feature>
<reference evidence="3" key="1">
    <citation type="submission" date="2022-03" db="EMBL/GenBank/DDBJ databases">
        <title>Genome Identification and Characterization of new species Bdellovibrio reynosense LBG001 sp. nov. from a Mexico soil sample.</title>
        <authorList>
            <person name="Camilli A."/>
            <person name="Ajao Y."/>
            <person name="Guo X."/>
        </authorList>
    </citation>
    <scope>NUCLEOTIDE SEQUENCE</scope>
    <source>
        <strain evidence="3">LBG001</strain>
    </source>
</reference>
<dbReference type="PANTHER" id="PTHR34606">
    <property type="entry name" value="BON DOMAIN-CONTAINING PROTEIN"/>
    <property type="match status" value="1"/>
</dbReference>
<gene>
    <name evidence="3" type="ORF">MNR06_13935</name>
</gene>
<keyword evidence="4" id="KW-1185">Reference proteome</keyword>
<evidence type="ECO:0000259" key="2">
    <source>
        <dbReference type="PROSITE" id="PS50914"/>
    </source>
</evidence>
<dbReference type="RefSeq" id="WP_243536972.1">
    <property type="nucleotide sequence ID" value="NZ_CP093442.1"/>
</dbReference>
<dbReference type="PROSITE" id="PS50914">
    <property type="entry name" value="BON"/>
    <property type="match status" value="1"/>
</dbReference>
<evidence type="ECO:0000256" key="1">
    <source>
        <dbReference type="SAM" id="MobiDB-lite"/>
    </source>
</evidence>
<dbReference type="Gene3D" id="3.30.1340.30">
    <property type="match status" value="1"/>
</dbReference>
<feature type="compositionally biased region" description="Basic and acidic residues" evidence="1">
    <location>
        <begin position="82"/>
        <end position="93"/>
    </location>
</feature>
<dbReference type="PANTHER" id="PTHR34606:SF15">
    <property type="entry name" value="BON DOMAIN-CONTAINING PROTEIN"/>
    <property type="match status" value="1"/>
</dbReference>
<dbReference type="InterPro" id="IPR007055">
    <property type="entry name" value="BON_dom"/>
</dbReference>
<dbReference type="Proteomes" id="UP000830116">
    <property type="component" value="Chromosome"/>
</dbReference>
<dbReference type="InterPro" id="IPR051686">
    <property type="entry name" value="Lipoprotein_DolP"/>
</dbReference>
<proteinExistence type="predicted"/>
<feature type="compositionally biased region" description="Basic and acidic residues" evidence="1">
    <location>
        <begin position="50"/>
        <end position="66"/>
    </location>
</feature>
<sequence>MSNHNSDRPRYNKDDYQHFNPDERNNYQYSKIANENRAFRGPPESDWESESNHRNQPDFHQSERRTPYGQFHGAPYSAFYDKSQHPKSSSEGRDYLHENLLPEDISRHYAGRGPKNFKRTDERIREEICDKLTDDPHVDAHDIEVLVMEGYVTLNGTVPEKRMKRMTEELIEQIRDVKDIHNNIKIKKDEEREQTP</sequence>